<dbReference type="GO" id="GO:0003677">
    <property type="term" value="F:DNA binding"/>
    <property type="evidence" value="ECO:0007669"/>
    <property type="project" value="InterPro"/>
</dbReference>
<keyword evidence="3" id="KW-1185">Reference proteome</keyword>
<gene>
    <name evidence="2" type="ORF">HYPDE_33808</name>
</gene>
<dbReference type="eggNOG" id="COG0664">
    <property type="taxonomic scope" value="Bacteria"/>
</dbReference>
<dbReference type="AlphaFoldDB" id="N0B4I9"/>
<protein>
    <submittedName>
        <fullName evidence="2">Crp/Fnr family transcriptional regulator</fullName>
    </submittedName>
</protein>
<proteinExistence type="predicted"/>
<dbReference type="InterPro" id="IPR012318">
    <property type="entry name" value="HTH_CRP"/>
</dbReference>
<dbReference type="CDD" id="cd00092">
    <property type="entry name" value="HTH_CRP"/>
    <property type="match status" value="1"/>
</dbReference>
<dbReference type="SUPFAM" id="SSF46785">
    <property type="entry name" value="Winged helix' DNA-binding domain"/>
    <property type="match status" value="1"/>
</dbReference>
<evidence type="ECO:0000313" key="3">
    <source>
        <dbReference type="Proteomes" id="UP000005952"/>
    </source>
</evidence>
<dbReference type="PRINTS" id="PR00034">
    <property type="entry name" value="HTHCRP"/>
</dbReference>
<dbReference type="GO" id="GO:0006355">
    <property type="term" value="P:regulation of DNA-templated transcription"/>
    <property type="evidence" value="ECO:0007669"/>
    <property type="project" value="InterPro"/>
</dbReference>
<reference evidence="2 3" key="1">
    <citation type="journal article" date="2013" name="Genome Announc.">
        <title>Genome sequences for three denitrifying bacterial strains isolated from a uranium- and nitrate-contaminated subsurface environment.</title>
        <authorList>
            <person name="Venkatramanan R."/>
            <person name="Prakash O."/>
            <person name="Woyke T."/>
            <person name="Chain P."/>
            <person name="Goodwin L.A."/>
            <person name="Watson D."/>
            <person name="Brooks S."/>
            <person name="Kostka J.E."/>
            <person name="Green S.J."/>
        </authorList>
    </citation>
    <scope>NUCLEOTIDE SEQUENCE [LARGE SCALE GENOMIC DNA]</scope>
    <source>
        <strain evidence="2 3">1NES1</strain>
    </source>
</reference>
<dbReference type="PROSITE" id="PS51063">
    <property type="entry name" value="HTH_CRP_2"/>
    <property type="match status" value="1"/>
</dbReference>
<dbReference type="Pfam" id="PF13545">
    <property type="entry name" value="HTH_Crp_2"/>
    <property type="match status" value="1"/>
</dbReference>
<evidence type="ECO:0000259" key="1">
    <source>
        <dbReference type="PROSITE" id="PS51063"/>
    </source>
</evidence>
<evidence type="ECO:0000313" key="2">
    <source>
        <dbReference type="EMBL" id="AGK58434.1"/>
    </source>
</evidence>
<dbReference type="Gene3D" id="2.60.120.10">
    <property type="entry name" value="Jelly Rolls"/>
    <property type="match status" value="1"/>
</dbReference>
<accession>N0B4I9</accession>
<sequence>MIQVKGMAGGPITNFQTEVSHITMSSYESAAKIRDRVQSGMGLNVLARLQERAQFVRFGNRCAATSLGAGFVYIVAKGVVGIESAAHPDIRAVTALLYPGDVLIPELQALPDLELTSQHSAVFWKLTMTALAEEAAKDPQLWQAVFLRPLAQHARSQLHIATMSGLNSEERIAAFLIEIGVRIGMQAGGSISVELPLTRYGIADYLSLNADTVSRILSSLVSEGIVKRRGRFQILIRDWRALTAKCPLSEAIILLHGAG</sequence>
<feature type="domain" description="HTH crp-type" evidence="1">
    <location>
        <begin position="166"/>
        <end position="240"/>
    </location>
</feature>
<dbReference type="KEGG" id="hdt:HYPDE_33808"/>
<organism evidence="2 3">
    <name type="scientific">Hyphomicrobium denitrificans 1NES1</name>
    <dbReference type="NCBI Taxonomy" id="670307"/>
    <lineage>
        <taxon>Bacteria</taxon>
        <taxon>Pseudomonadati</taxon>
        <taxon>Pseudomonadota</taxon>
        <taxon>Alphaproteobacteria</taxon>
        <taxon>Hyphomicrobiales</taxon>
        <taxon>Hyphomicrobiaceae</taxon>
        <taxon>Hyphomicrobium</taxon>
    </lineage>
</organism>
<dbReference type="EMBL" id="CP005587">
    <property type="protein sequence ID" value="AGK58434.1"/>
    <property type="molecule type" value="Genomic_DNA"/>
</dbReference>
<name>N0B4I9_9HYPH</name>
<dbReference type="SMART" id="SM00419">
    <property type="entry name" value="HTH_CRP"/>
    <property type="match status" value="1"/>
</dbReference>
<dbReference type="InterPro" id="IPR014710">
    <property type="entry name" value="RmlC-like_jellyroll"/>
</dbReference>
<dbReference type="Proteomes" id="UP000005952">
    <property type="component" value="Chromosome"/>
</dbReference>
<dbReference type="InterPro" id="IPR036390">
    <property type="entry name" value="WH_DNA-bd_sf"/>
</dbReference>
<dbReference type="HOGENOM" id="CLU_1141360_0_0_5"/>
<dbReference type="STRING" id="670307.HYPDE_33808"/>